<reference evidence="3" key="1">
    <citation type="journal article" date="2014" name="Int. J. Syst. Evol. Microbiol.">
        <title>Complete genome sequence of Corynebacterium casei LMG S-19264T (=DSM 44701T), isolated from a smear-ripened cheese.</title>
        <authorList>
            <consortium name="US DOE Joint Genome Institute (JGI-PGF)"/>
            <person name="Walter F."/>
            <person name="Albersmeier A."/>
            <person name="Kalinowski J."/>
            <person name="Ruckert C."/>
        </authorList>
    </citation>
    <scope>NUCLEOTIDE SEQUENCE</scope>
    <source>
        <strain evidence="3">JCM 4646</strain>
    </source>
</reference>
<dbReference type="Gene3D" id="3.10.180.10">
    <property type="entry name" value="2,3-Dihydroxybiphenyl 1,2-Dioxygenase, domain 1"/>
    <property type="match status" value="1"/>
</dbReference>
<gene>
    <name evidence="3" type="ORF">GCM10018781_19990</name>
</gene>
<dbReference type="PANTHER" id="PTHR35908">
    <property type="entry name" value="HYPOTHETICAL FUSION PROTEIN"/>
    <property type="match status" value="1"/>
</dbReference>
<evidence type="ECO:0000256" key="1">
    <source>
        <dbReference type="SAM" id="MobiDB-lite"/>
    </source>
</evidence>
<evidence type="ECO:0000313" key="4">
    <source>
        <dbReference type="Proteomes" id="UP000617734"/>
    </source>
</evidence>
<dbReference type="InterPro" id="IPR029068">
    <property type="entry name" value="Glyas_Bleomycin-R_OHBP_Dase"/>
</dbReference>
<dbReference type="EMBL" id="BNBO01000007">
    <property type="protein sequence ID" value="GHH66291.1"/>
    <property type="molecule type" value="Genomic_DNA"/>
</dbReference>
<accession>A0A919FIC5</accession>
<protein>
    <recommendedName>
        <fullName evidence="2">Glyoxalase-like domain-containing protein</fullName>
    </recommendedName>
</protein>
<evidence type="ECO:0000259" key="2">
    <source>
        <dbReference type="Pfam" id="PF18029"/>
    </source>
</evidence>
<reference evidence="3" key="2">
    <citation type="submission" date="2020-09" db="EMBL/GenBank/DDBJ databases">
        <authorList>
            <person name="Sun Q."/>
            <person name="Ohkuma M."/>
        </authorList>
    </citation>
    <scope>NUCLEOTIDE SEQUENCE</scope>
    <source>
        <strain evidence="3">JCM 4646</strain>
    </source>
</reference>
<organism evidence="3 4">
    <name type="scientific">Kitasatospora indigofera</name>
    <dbReference type="NCBI Taxonomy" id="67307"/>
    <lineage>
        <taxon>Bacteria</taxon>
        <taxon>Bacillati</taxon>
        <taxon>Actinomycetota</taxon>
        <taxon>Actinomycetes</taxon>
        <taxon>Kitasatosporales</taxon>
        <taxon>Streptomycetaceae</taxon>
        <taxon>Kitasatospora</taxon>
    </lineage>
</organism>
<evidence type="ECO:0000313" key="3">
    <source>
        <dbReference type="EMBL" id="GHH66291.1"/>
    </source>
</evidence>
<feature type="domain" description="Glyoxalase-like" evidence="2">
    <location>
        <begin position="52"/>
        <end position="198"/>
    </location>
</feature>
<dbReference type="PANTHER" id="PTHR35908:SF1">
    <property type="entry name" value="CONSERVED PROTEIN"/>
    <property type="match status" value="1"/>
</dbReference>
<keyword evidence="4" id="KW-1185">Reference proteome</keyword>
<comment type="caution">
    <text evidence="3">The sequence shown here is derived from an EMBL/GenBank/DDBJ whole genome shotgun (WGS) entry which is preliminary data.</text>
</comment>
<proteinExistence type="predicted"/>
<dbReference type="Proteomes" id="UP000617734">
    <property type="component" value="Unassembled WGS sequence"/>
</dbReference>
<sequence>MRARRQPRTGGRARVRPPHTRARPPSAPDPHPHPHPHPHRYERSTPMSRRFQVTFDAHDPRALSSFWRDALGYVHPGPPGVELPAGADPLAAWDDFLARIGVPEDQRNTRSAIEDPDGHGPRVFFQQVPEDKVAKNRVHLDVRAAPGLQGEERMAALEAECERLVALGAARLRRFEPAPPLGAGFIVLTDPEGNEFCLD</sequence>
<feature type="compositionally biased region" description="Basic residues" evidence="1">
    <location>
        <begin position="1"/>
        <end position="22"/>
    </location>
</feature>
<dbReference type="Pfam" id="PF18029">
    <property type="entry name" value="Glyoxalase_6"/>
    <property type="match status" value="1"/>
</dbReference>
<dbReference type="InterPro" id="IPR041581">
    <property type="entry name" value="Glyoxalase_6"/>
</dbReference>
<feature type="region of interest" description="Disordered" evidence="1">
    <location>
        <begin position="1"/>
        <end position="43"/>
    </location>
</feature>
<dbReference type="AlphaFoldDB" id="A0A919FIC5"/>
<dbReference type="SUPFAM" id="SSF54593">
    <property type="entry name" value="Glyoxalase/Bleomycin resistance protein/Dihydroxybiphenyl dioxygenase"/>
    <property type="match status" value="1"/>
</dbReference>
<name>A0A919FIC5_9ACTN</name>